<evidence type="ECO:0000256" key="2">
    <source>
        <dbReference type="SAM" id="MobiDB-lite"/>
    </source>
</evidence>
<evidence type="ECO:0000259" key="5">
    <source>
        <dbReference type="Pfam" id="PF23227"/>
    </source>
</evidence>
<sequence length="1025" mass="116913">MDTAKCCAMDTIEVFVQSTEKVTAAAAIAAVTHSPPNPPQLQESCTPQTPLTLWWLQDQEQKLRFLQSICTICDTEKAKNMAQELRVFCHRKQLVEKIMELLSEEPRGKLCSGLRQQAMAAITTLSAVEAVREDKIPLLTVCFQSILLLPLEQDLDIGLFSRTLRALDQMLHTLVFVHPTASIGEELRSVFQVLLPFTCLQSAAVRQRAVGRIWKLSHSLALFCQAGPHRSLGRISLACYSELHLPMLGQLVGSLVLCCAYQDDRTCCSALNALRHLYAFILRRTRWEVQQEVDQEKLQQWEDDHEFSLSWTTNTMVIVQRFAKHFQPSEKTDFILVALQGMRDCSIYNTYVAAAMMAVLMNDFKPKANDVQRIMMAIHKTRKQITDELAQKTIQGAFPWLATSDPHAMTLSLLHCSPTCDKDAWELWDLTLSSANVVPQMLRELLQLLEMAPQGQETEIGILPLAATMALHEIVQHSQYSPEVRMYFPELFVALIMQTVSAMLTPLEVTNALEDPFCPSAPTSAIRLVVEVLRKLLLCVGLEHVANIMERQKLWGQLLGTGMWRDGLHNLARAMVKNCRDPCTRVFRHVQKMLQSHQLQWREVPAMVLYTELQGCQELHEEKVHADILKKHIRSERPESQELALHGLRILYARRMHLLLPDVLTWLQDTRADVKLQAMQLLCIIMAQHPNQLGDTFRQLAVHLLSCFNEDNAELRCFSMELFVQLLVVPGRRWLLPQAKMGLLPLFFHLNEEIPRVARAAQKALMHTAKLLDWQRLQHLASAADTWKIADCLVQKAGSAEYVEQSMWYLHNPQASVREAAVRFLGLLGRRLKKNPQKVQDICKALKSMEKDSELAIMALAFIFALLMQTLPRAGDELDKGMLDRMQQREVCLQEQMTKLLQEVEHLDHSGTGTQALLFSTPLTYWSYWRVLHLFILLLWLGLSDRKSRPPKVEGSSDDESSCSEEEDQEVDHQAPPMEEEKEEEKFSYLESFSLGSPEPSKEMNVDNGKSARQTELLAMQEFDH</sequence>
<name>A0A226MDW3_CALSU</name>
<proteinExistence type="predicted"/>
<feature type="domain" description="Maestro/Maestro-like HEAT-repeats" evidence="5">
    <location>
        <begin position="629"/>
        <end position="861"/>
    </location>
</feature>
<dbReference type="GO" id="GO:0005737">
    <property type="term" value="C:cytoplasm"/>
    <property type="evidence" value="ECO:0007669"/>
    <property type="project" value="TreeGrafter"/>
</dbReference>
<gene>
    <name evidence="6" type="ORF">ASZ78_007559</name>
</gene>
<dbReference type="OrthoDB" id="9119453at2759"/>
<dbReference type="SUPFAM" id="SSF48371">
    <property type="entry name" value="ARM repeat"/>
    <property type="match status" value="2"/>
</dbReference>
<organism evidence="6 7">
    <name type="scientific">Callipepla squamata</name>
    <name type="common">Scaled quail</name>
    <dbReference type="NCBI Taxonomy" id="9009"/>
    <lineage>
        <taxon>Eukaryota</taxon>
        <taxon>Metazoa</taxon>
        <taxon>Chordata</taxon>
        <taxon>Craniata</taxon>
        <taxon>Vertebrata</taxon>
        <taxon>Euteleostomi</taxon>
        <taxon>Archelosauria</taxon>
        <taxon>Archosauria</taxon>
        <taxon>Dinosauria</taxon>
        <taxon>Saurischia</taxon>
        <taxon>Theropoda</taxon>
        <taxon>Coelurosauria</taxon>
        <taxon>Aves</taxon>
        <taxon>Neognathae</taxon>
        <taxon>Galloanserae</taxon>
        <taxon>Galliformes</taxon>
        <taxon>Odontophoridae</taxon>
        <taxon>Callipepla</taxon>
    </lineage>
</organism>
<dbReference type="EMBL" id="MCFN01001236">
    <property type="protein sequence ID" value="OXB53368.1"/>
    <property type="molecule type" value="Genomic_DNA"/>
</dbReference>
<keyword evidence="1" id="KW-0677">Repeat</keyword>
<dbReference type="InterPro" id="IPR011989">
    <property type="entry name" value="ARM-like"/>
</dbReference>
<dbReference type="AlphaFoldDB" id="A0A226MDW3"/>
<dbReference type="Proteomes" id="UP000198323">
    <property type="component" value="Unassembled WGS sequence"/>
</dbReference>
<dbReference type="PANTHER" id="PTHR23120">
    <property type="entry name" value="MAESTRO-RELATED HEAT DOMAIN-CONTAINING"/>
    <property type="match status" value="1"/>
</dbReference>
<dbReference type="Pfam" id="PF21047">
    <property type="entry name" value="HEAT_Maestro"/>
    <property type="match status" value="1"/>
</dbReference>
<evidence type="ECO:0000259" key="3">
    <source>
        <dbReference type="Pfam" id="PF21047"/>
    </source>
</evidence>
<dbReference type="Pfam" id="PF23210">
    <property type="entry name" value="HEAT_Maestro_2"/>
    <property type="match status" value="1"/>
</dbReference>
<evidence type="ECO:0000256" key="1">
    <source>
        <dbReference type="ARBA" id="ARBA00022737"/>
    </source>
</evidence>
<comment type="caution">
    <text evidence="6">The sequence shown here is derived from an EMBL/GenBank/DDBJ whole genome shotgun (WGS) entry which is preliminary data.</text>
</comment>
<feature type="domain" description="MROH2B-like HEAT-repeats" evidence="4">
    <location>
        <begin position="56"/>
        <end position="175"/>
    </location>
</feature>
<dbReference type="InterPro" id="IPR055408">
    <property type="entry name" value="HEAT_MROH2B-like"/>
</dbReference>
<dbReference type="Gene3D" id="1.25.10.10">
    <property type="entry name" value="Leucine-rich Repeat Variant"/>
    <property type="match status" value="1"/>
</dbReference>
<evidence type="ECO:0000313" key="6">
    <source>
        <dbReference type="EMBL" id="OXB53368.1"/>
    </source>
</evidence>
<protein>
    <submittedName>
        <fullName evidence="6">Uncharacterized protein</fullName>
    </submittedName>
</protein>
<dbReference type="InterPro" id="IPR055406">
    <property type="entry name" value="HEAT_Maestro"/>
</dbReference>
<dbReference type="Pfam" id="PF23227">
    <property type="entry name" value="HEAT_MROH2B_C"/>
    <property type="match status" value="1"/>
</dbReference>
<feature type="compositionally biased region" description="Acidic residues" evidence="2">
    <location>
        <begin position="956"/>
        <end position="970"/>
    </location>
</feature>
<dbReference type="InterPro" id="IPR045206">
    <property type="entry name" value="Maestro_heat-like_prot"/>
</dbReference>
<feature type="region of interest" description="Disordered" evidence="2">
    <location>
        <begin position="947"/>
        <end position="1025"/>
    </location>
</feature>
<dbReference type="InterPro" id="IPR048465">
    <property type="entry name" value="Maestro-like_HEAT"/>
</dbReference>
<keyword evidence="7" id="KW-1185">Reference proteome</keyword>
<dbReference type="InterPro" id="IPR016024">
    <property type="entry name" value="ARM-type_fold"/>
</dbReference>
<accession>A0A226MDW3</accession>
<reference evidence="6 7" key="1">
    <citation type="submission" date="2016-07" db="EMBL/GenBank/DDBJ databases">
        <title>Disparate Historic Effective Population Sizes Predicted by Modern Levels of Genome Diversity for the Scaled Quail (Callipepla squamata) and the Northern Bobwhite (Colinus virginianus): Inferences from First and Second Generation Draft Genome Assemblies for Sympatric New World Quail.</title>
        <authorList>
            <person name="Oldeschulte D.L."/>
            <person name="Halley Y.A."/>
            <person name="Bhattarai E.K."/>
            <person name="Brashear W.A."/>
            <person name="Hill J."/>
            <person name="Metz R.P."/>
            <person name="Johnson C.D."/>
            <person name="Rollins D."/>
            <person name="Peterson M.J."/>
            <person name="Bickhart D.M."/>
            <person name="Decker J.E."/>
            <person name="Seabury C.M."/>
        </authorList>
    </citation>
    <scope>NUCLEOTIDE SEQUENCE [LARGE SCALE GENOMIC DNA]</scope>
    <source>
        <strain evidence="6 7">Texas</strain>
        <tissue evidence="6">Leg muscle</tissue>
    </source>
</reference>
<dbReference type="PANTHER" id="PTHR23120:SF42">
    <property type="entry name" value="MAESTRO HEAT-LIKE REPEAT FAMILY MEMBER 3"/>
    <property type="match status" value="1"/>
</dbReference>
<evidence type="ECO:0000259" key="4">
    <source>
        <dbReference type="Pfam" id="PF23210"/>
    </source>
</evidence>
<evidence type="ECO:0000313" key="7">
    <source>
        <dbReference type="Proteomes" id="UP000198323"/>
    </source>
</evidence>
<feature type="domain" description="Maestro-like HEAT-repeats" evidence="3">
    <location>
        <begin position="237"/>
        <end position="438"/>
    </location>
</feature>